<gene>
    <name evidence="2" type="ORF">ACH5RR_011846</name>
</gene>
<evidence type="ECO:0000313" key="2">
    <source>
        <dbReference type="EMBL" id="KAL3527190.1"/>
    </source>
</evidence>
<evidence type="ECO:0000256" key="1">
    <source>
        <dbReference type="SAM" id="MobiDB-lite"/>
    </source>
</evidence>
<proteinExistence type="predicted"/>
<name>A0ABD3A9N8_9GENT</name>
<feature type="region of interest" description="Disordered" evidence="1">
    <location>
        <begin position="70"/>
        <end position="104"/>
    </location>
</feature>
<sequence length="104" mass="11798">MPPVDYGAITVSVAMAFRQGLQSDLQSAIVLSRAKTYKDMYNVAVENEADIKRKAGEESNKKMRFLAPQGQVKQHSITFRPDKSRDQKKKMNARVYAMTEEEAE</sequence>
<organism evidence="2 3">
    <name type="scientific">Cinchona calisaya</name>
    <dbReference type="NCBI Taxonomy" id="153742"/>
    <lineage>
        <taxon>Eukaryota</taxon>
        <taxon>Viridiplantae</taxon>
        <taxon>Streptophyta</taxon>
        <taxon>Embryophyta</taxon>
        <taxon>Tracheophyta</taxon>
        <taxon>Spermatophyta</taxon>
        <taxon>Magnoliopsida</taxon>
        <taxon>eudicotyledons</taxon>
        <taxon>Gunneridae</taxon>
        <taxon>Pentapetalae</taxon>
        <taxon>asterids</taxon>
        <taxon>lamiids</taxon>
        <taxon>Gentianales</taxon>
        <taxon>Rubiaceae</taxon>
        <taxon>Cinchonoideae</taxon>
        <taxon>Cinchoneae</taxon>
        <taxon>Cinchona</taxon>
    </lineage>
</organism>
<comment type="caution">
    <text evidence="2">The sequence shown here is derived from an EMBL/GenBank/DDBJ whole genome shotgun (WGS) entry which is preliminary data.</text>
</comment>
<reference evidence="2 3" key="1">
    <citation type="submission" date="2024-11" db="EMBL/GenBank/DDBJ databases">
        <title>A near-complete genome assembly of Cinchona calisaya.</title>
        <authorList>
            <person name="Lian D.C."/>
            <person name="Zhao X.W."/>
            <person name="Wei L."/>
        </authorList>
    </citation>
    <scope>NUCLEOTIDE SEQUENCE [LARGE SCALE GENOMIC DNA]</scope>
    <source>
        <tissue evidence="2">Nenye</tissue>
    </source>
</reference>
<dbReference type="Proteomes" id="UP001630127">
    <property type="component" value="Unassembled WGS sequence"/>
</dbReference>
<evidence type="ECO:0000313" key="3">
    <source>
        <dbReference type="Proteomes" id="UP001630127"/>
    </source>
</evidence>
<dbReference type="AlphaFoldDB" id="A0ABD3A9N8"/>
<dbReference type="EMBL" id="JBJUIK010000005">
    <property type="protein sequence ID" value="KAL3527190.1"/>
    <property type="molecule type" value="Genomic_DNA"/>
</dbReference>
<accession>A0ABD3A9N8</accession>
<evidence type="ECO:0008006" key="4">
    <source>
        <dbReference type="Google" id="ProtNLM"/>
    </source>
</evidence>
<protein>
    <recommendedName>
        <fullName evidence="4">FACT complex subunit</fullName>
    </recommendedName>
</protein>
<keyword evidence="3" id="KW-1185">Reference proteome</keyword>